<dbReference type="Gene3D" id="1.10.10.10">
    <property type="entry name" value="Winged helix-like DNA-binding domain superfamily/Winged helix DNA-binding domain"/>
    <property type="match status" value="1"/>
</dbReference>
<dbReference type="EMBL" id="JBBMEI010000005">
    <property type="protein sequence ID" value="MEQ2357304.1"/>
    <property type="molecule type" value="Genomic_DNA"/>
</dbReference>
<dbReference type="Proteomes" id="UP001446032">
    <property type="component" value="Unassembled WGS sequence"/>
</dbReference>
<keyword evidence="3" id="KW-0804">Transcription</keyword>
<dbReference type="PANTHER" id="PTHR30363">
    <property type="entry name" value="HTH-TYPE TRANSCRIPTIONAL REGULATOR SRLR-RELATED"/>
    <property type="match status" value="1"/>
</dbReference>
<dbReference type="GO" id="GO:0003677">
    <property type="term" value="F:DNA binding"/>
    <property type="evidence" value="ECO:0007669"/>
    <property type="project" value="UniProtKB-KW"/>
</dbReference>
<dbReference type="InterPro" id="IPR050313">
    <property type="entry name" value="Carb_Metab_HTH_regulators"/>
</dbReference>
<sequence>MLALERRNLILEKLQTEKKVVVSELSQLYEVSEETIRRDLDKLEKEGLAIKSYGGAVINEDVSIDLPFNIRKNQNVSGKQKMAEIAASLVQEGDHIFLDASTTAVFVAKALKEKERLTVITNSMEILLELSDVSGWNIISTGGVMKEGYLAFLGSRTEESIRSYYVDKVIISCKALDHEWGIMESKESFGTTKKAMIASGREKILVVDSTKFDQTAFSVAGKLRDVDVVVTDRKPSDKWMGYFKDAGVKCLYPDMQP</sequence>
<organism evidence="5 6">
    <name type="scientific">Blautia intestinihominis</name>
    <dbReference type="NCBI Taxonomy" id="3133152"/>
    <lineage>
        <taxon>Bacteria</taxon>
        <taxon>Bacillati</taxon>
        <taxon>Bacillota</taxon>
        <taxon>Clostridia</taxon>
        <taxon>Lachnospirales</taxon>
        <taxon>Lachnospiraceae</taxon>
        <taxon>Blautia</taxon>
    </lineage>
</organism>
<evidence type="ECO:0000256" key="1">
    <source>
        <dbReference type="ARBA" id="ARBA00023015"/>
    </source>
</evidence>
<dbReference type="InterPro" id="IPR001034">
    <property type="entry name" value="DeoR_HTH"/>
</dbReference>
<dbReference type="InterPro" id="IPR036390">
    <property type="entry name" value="WH_DNA-bd_sf"/>
</dbReference>
<dbReference type="InterPro" id="IPR037171">
    <property type="entry name" value="NagB/RpiA_transferase-like"/>
</dbReference>
<dbReference type="PROSITE" id="PS00894">
    <property type="entry name" value="HTH_DEOR_1"/>
    <property type="match status" value="1"/>
</dbReference>
<dbReference type="InterPro" id="IPR018356">
    <property type="entry name" value="Tscrpt_reg_HTH_DeoR_CS"/>
</dbReference>
<gene>
    <name evidence="5" type="ORF">WMO75_02920</name>
</gene>
<dbReference type="InterPro" id="IPR036388">
    <property type="entry name" value="WH-like_DNA-bd_sf"/>
</dbReference>
<evidence type="ECO:0000259" key="4">
    <source>
        <dbReference type="PROSITE" id="PS51000"/>
    </source>
</evidence>
<keyword evidence="2 5" id="KW-0238">DNA-binding</keyword>
<accession>A0ABV1AGM2</accession>
<reference evidence="5 6" key="1">
    <citation type="submission" date="2024-03" db="EMBL/GenBank/DDBJ databases">
        <title>Human intestinal bacterial collection.</title>
        <authorList>
            <person name="Pauvert C."/>
            <person name="Hitch T.C.A."/>
            <person name="Clavel T."/>
        </authorList>
    </citation>
    <scope>NUCLEOTIDE SEQUENCE [LARGE SCALE GENOMIC DNA]</scope>
    <source>
        <strain evidence="5 6">CLA-AA-H95</strain>
    </source>
</reference>
<keyword evidence="1" id="KW-0805">Transcription regulation</keyword>
<evidence type="ECO:0000256" key="2">
    <source>
        <dbReference type="ARBA" id="ARBA00023125"/>
    </source>
</evidence>
<dbReference type="SUPFAM" id="SSF46785">
    <property type="entry name" value="Winged helix' DNA-binding domain"/>
    <property type="match status" value="1"/>
</dbReference>
<dbReference type="SMART" id="SM01134">
    <property type="entry name" value="DeoRC"/>
    <property type="match status" value="1"/>
</dbReference>
<dbReference type="InterPro" id="IPR014036">
    <property type="entry name" value="DeoR-like_C"/>
</dbReference>
<dbReference type="RefSeq" id="WP_022215774.1">
    <property type="nucleotide sequence ID" value="NZ_JBBMEI010000005.1"/>
</dbReference>
<dbReference type="PANTHER" id="PTHR30363:SF44">
    <property type="entry name" value="AGA OPERON TRANSCRIPTIONAL REPRESSOR-RELATED"/>
    <property type="match status" value="1"/>
</dbReference>
<dbReference type="SUPFAM" id="SSF100950">
    <property type="entry name" value="NagB/RpiA/CoA transferase-like"/>
    <property type="match status" value="1"/>
</dbReference>
<evidence type="ECO:0000313" key="6">
    <source>
        <dbReference type="Proteomes" id="UP001446032"/>
    </source>
</evidence>
<keyword evidence="6" id="KW-1185">Reference proteome</keyword>
<comment type="caution">
    <text evidence="5">The sequence shown here is derived from an EMBL/GenBank/DDBJ whole genome shotgun (WGS) entry which is preliminary data.</text>
</comment>
<dbReference type="PRINTS" id="PR00037">
    <property type="entry name" value="HTHLACR"/>
</dbReference>
<evidence type="ECO:0000256" key="3">
    <source>
        <dbReference type="ARBA" id="ARBA00023163"/>
    </source>
</evidence>
<name>A0ABV1AGM2_9FIRM</name>
<dbReference type="Pfam" id="PF08220">
    <property type="entry name" value="HTH_DeoR"/>
    <property type="match status" value="1"/>
</dbReference>
<feature type="domain" description="HTH deoR-type" evidence="4">
    <location>
        <begin position="3"/>
        <end position="58"/>
    </location>
</feature>
<protein>
    <submittedName>
        <fullName evidence="5">DeoR/GlpR family DNA-binding transcription regulator</fullName>
    </submittedName>
</protein>
<dbReference type="Gene3D" id="3.40.50.1360">
    <property type="match status" value="1"/>
</dbReference>
<evidence type="ECO:0000313" key="5">
    <source>
        <dbReference type="EMBL" id="MEQ2357304.1"/>
    </source>
</evidence>
<dbReference type="PROSITE" id="PS51000">
    <property type="entry name" value="HTH_DEOR_2"/>
    <property type="match status" value="1"/>
</dbReference>
<proteinExistence type="predicted"/>
<dbReference type="Pfam" id="PF00455">
    <property type="entry name" value="DeoRC"/>
    <property type="match status" value="1"/>
</dbReference>
<dbReference type="SMART" id="SM00420">
    <property type="entry name" value="HTH_DEOR"/>
    <property type="match status" value="1"/>
</dbReference>